<reference evidence="4" key="1">
    <citation type="submission" date="2022-06" db="EMBL/GenBank/DDBJ databases">
        <authorList>
            <consortium name="SYNGENTA / RWTH Aachen University"/>
        </authorList>
    </citation>
    <scope>NUCLEOTIDE SEQUENCE</scope>
</reference>
<gene>
    <name evidence="4" type="ORF">PPACK8108_LOCUS20000</name>
</gene>
<accession>A0AAV0BGI3</accession>
<evidence type="ECO:0000313" key="4">
    <source>
        <dbReference type="EMBL" id="CAH7685472.1"/>
    </source>
</evidence>
<dbReference type="InterPro" id="IPR036431">
    <property type="entry name" value="ARID_dom_sf"/>
</dbReference>
<dbReference type="Proteomes" id="UP001153365">
    <property type="component" value="Unassembled WGS sequence"/>
</dbReference>
<dbReference type="GO" id="GO:0003677">
    <property type="term" value="F:DNA binding"/>
    <property type="evidence" value="ECO:0007669"/>
    <property type="project" value="InterPro"/>
</dbReference>
<feature type="domain" description="ARID" evidence="2">
    <location>
        <begin position="318"/>
        <end position="405"/>
    </location>
</feature>
<organism evidence="4 5">
    <name type="scientific">Phakopsora pachyrhizi</name>
    <name type="common">Asian soybean rust disease fungus</name>
    <dbReference type="NCBI Taxonomy" id="170000"/>
    <lineage>
        <taxon>Eukaryota</taxon>
        <taxon>Fungi</taxon>
        <taxon>Dikarya</taxon>
        <taxon>Basidiomycota</taxon>
        <taxon>Pucciniomycotina</taxon>
        <taxon>Pucciniomycetes</taxon>
        <taxon>Pucciniales</taxon>
        <taxon>Phakopsoraceae</taxon>
        <taxon>Phakopsora</taxon>
    </lineage>
</organism>
<dbReference type="Gene3D" id="2.60.120.650">
    <property type="entry name" value="Cupin"/>
    <property type="match status" value="1"/>
</dbReference>
<feature type="region of interest" description="Disordered" evidence="1">
    <location>
        <begin position="104"/>
        <end position="165"/>
    </location>
</feature>
<proteinExistence type="predicted"/>
<dbReference type="InterPro" id="IPR003349">
    <property type="entry name" value="JmjN"/>
</dbReference>
<evidence type="ECO:0008006" key="6">
    <source>
        <dbReference type="Google" id="ProtNLM"/>
    </source>
</evidence>
<feature type="domain" description="JmjN" evidence="3">
    <location>
        <begin position="315"/>
        <end position="356"/>
    </location>
</feature>
<dbReference type="AlphaFoldDB" id="A0AAV0BGI3"/>
<dbReference type="PROSITE" id="PS51183">
    <property type="entry name" value="JMJN"/>
    <property type="match status" value="1"/>
</dbReference>
<evidence type="ECO:0000259" key="2">
    <source>
        <dbReference type="PROSITE" id="PS51011"/>
    </source>
</evidence>
<dbReference type="InterPro" id="IPR001606">
    <property type="entry name" value="ARID_dom"/>
</dbReference>
<dbReference type="EMBL" id="CALTRL010005724">
    <property type="protein sequence ID" value="CAH7685472.1"/>
    <property type="molecule type" value="Genomic_DNA"/>
</dbReference>
<feature type="compositionally biased region" description="Acidic residues" evidence="1">
    <location>
        <begin position="104"/>
        <end position="114"/>
    </location>
</feature>
<dbReference type="SUPFAM" id="SSF46774">
    <property type="entry name" value="ARID-like"/>
    <property type="match status" value="1"/>
</dbReference>
<protein>
    <recommendedName>
        <fullName evidence="6">JmjN domain-containing protein</fullName>
    </recommendedName>
</protein>
<name>A0AAV0BGI3_PHAPC</name>
<feature type="compositionally biased region" description="Polar residues" evidence="1">
    <location>
        <begin position="117"/>
        <end position="136"/>
    </location>
</feature>
<dbReference type="PROSITE" id="PS51011">
    <property type="entry name" value="ARID"/>
    <property type="match status" value="1"/>
</dbReference>
<dbReference type="Pfam" id="PF01388">
    <property type="entry name" value="ARID"/>
    <property type="match status" value="1"/>
</dbReference>
<feature type="region of interest" description="Disordered" evidence="1">
    <location>
        <begin position="189"/>
        <end position="280"/>
    </location>
</feature>
<comment type="caution">
    <text evidence="4">The sequence shown here is derived from an EMBL/GenBank/DDBJ whole genome shotgun (WGS) entry which is preliminary data.</text>
</comment>
<feature type="compositionally biased region" description="Polar residues" evidence="1">
    <location>
        <begin position="239"/>
        <end position="251"/>
    </location>
</feature>
<evidence type="ECO:0000256" key="1">
    <source>
        <dbReference type="SAM" id="MobiDB-lite"/>
    </source>
</evidence>
<keyword evidence="5" id="KW-1185">Reference proteome</keyword>
<evidence type="ECO:0000313" key="5">
    <source>
        <dbReference type="Proteomes" id="UP001153365"/>
    </source>
</evidence>
<sequence length="405" mass="46032">MCVFAKYLGNSSGSWDKGFENNHSSFNESASTLVSKLDSSTLSLKIKFKRQGINIPGGCLFKSAMKLVNPLSNVRRNKWIPIAEGVKGKGKKIVQDSIDLTVNEDDDEEEEGEDLIQQYSEPSPGQQSNYHSQSFYSHKFFSNRAPEDDDGEPMNLKSRKFPSVIDSMRRQVNTLGQEDQEKQSVLNHFSMAQDGPNKNQEIQTERPLRRRRSSKLTGPVPERLKRGRKSKSNAIIVLSSHSPSSPRQTRPNQERIYQSKEPKAHPGQHPSRVNITQKLGGFDDGKLEFSSIRTESPRSNPRARQKGRLFELEHFPVFYPTPDEFKNLMKYFELIGSRLKSHGIGKAVPSLRWRPPFVLDTEVPVINYQHVDLWKLRKQINEMGGYDNVECLGKGKNQVGSELTT</sequence>
<dbReference type="Pfam" id="PF02375">
    <property type="entry name" value="JmjN"/>
    <property type="match status" value="1"/>
</dbReference>
<evidence type="ECO:0000259" key="3">
    <source>
        <dbReference type="PROSITE" id="PS51183"/>
    </source>
</evidence>